<keyword evidence="3" id="KW-1185">Reference proteome</keyword>
<keyword evidence="1" id="KW-0472">Membrane</keyword>
<organism evidence="2 3">
    <name type="scientific">Orchesella cincta</name>
    <name type="common">Springtail</name>
    <name type="synonym">Podura cincta</name>
    <dbReference type="NCBI Taxonomy" id="48709"/>
    <lineage>
        <taxon>Eukaryota</taxon>
        <taxon>Metazoa</taxon>
        <taxon>Ecdysozoa</taxon>
        <taxon>Arthropoda</taxon>
        <taxon>Hexapoda</taxon>
        <taxon>Collembola</taxon>
        <taxon>Entomobryomorpha</taxon>
        <taxon>Entomobryoidea</taxon>
        <taxon>Orchesellidae</taxon>
        <taxon>Orchesellinae</taxon>
        <taxon>Orchesella</taxon>
    </lineage>
</organism>
<dbReference type="Proteomes" id="UP000094527">
    <property type="component" value="Unassembled WGS sequence"/>
</dbReference>
<evidence type="ECO:0000313" key="3">
    <source>
        <dbReference type="Proteomes" id="UP000094527"/>
    </source>
</evidence>
<evidence type="ECO:0000313" key="2">
    <source>
        <dbReference type="EMBL" id="ODM89376.1"/>
    </source>
</evidence>
<dbReference type="Gene3D" id="3.40.50.300">
    <property type="entry name" value="P-loop containing nucleotide triphosphate hydrolases"/>
    <property type="match status" value="1"/>
</dbReference>
<dbReference type="EMBL" id="LJIJ01002688">
    <property type="protein sequence ID" value="ODM89376.1"/>
    <property type="molecule type" value="Genomic_DNA"/>
</dbReference>
<proteinExistence type="predicted"/>
<protein>
    <submittedName>
        <fullName evidence="2">NFX1-type zinc finger-containing protein 1</fullName>
    </submittedName>
</protein>
<comment type="caution">
    <text evidence="2">The sequence shown here is derived from an EMBL/GenBank/DDBJ whole genome shotgun (WGS) entry which is preliminary data.</text>
</comment>
<dbReference type="AlphaFoldDB" id="A0A1D2M8R2"/>
<feature type="transmembrane region" description="Helical" evidence="1">
    <location>
        <begin position="56"/>
        <end position="77"/>
    </location>
</feature>
<gene>
    <name evidence="2" type="ORF">Ocin01_17308</name>
</gene>
<keyword evidence="1" id="KW-1133">Transmembrane helix</keyword>
<accession>A0A1D2M8R2</accession>
<reference evidence="2 3" key="1">
    <citation type="journal article" date="2016" name="Genome Biol. Evol.">
        <title>Gene Family Evolution Reflects Adaptation to Soil Environmental Stressors in the Genome of the Collembolan Orchesella cincta.</title>
        <authorList>
            <person name="Faddeeva-Vakhrusheva A."/>
            <person name="Derks M.F."/>
            <person name="Anvar S.Y."/>
            <person name="Agamennone V."/>
            <person name="Suring W."/>
            <person name="Smit S."/>
            <person name="van Straalen N.M."/>
            <person name="Roelofs D."/>
        </authorList>
    </citation>
    <scope>NUCLEOTIDE SEQUENCE [LARGE SCALE GENOMIC DNA]</scope>
    <source>
        <tissue evidence="2">Mixed pool</tissue>
    </source>
</reference>
<evidence type="ECO:0000256" key="1">
    <source>
        <dbReference type="SAM" id="Phobius"/>
    </source>
</evidence>
<feature type="transmembrane region" description="Helical" evidence="1">
    <location>
        <begin position="15"/>
        <end position="35"/>
    </location>
</feature>
<dbReference type="OrthoDB" id="2423195at2759"/>
<keyword evidence="1" id="KW-0812">Transmembrane</keyword>
<dbReference type="InterPro" id="IPR027417">
    <property type="entry name" value="P-loop_NTPase"/>
</dbReference>
<sequence>MSTIQYFKDLHSTGVFGGMLVARYLVFMSAIKLFLGQRLAKSTFLITPMFSGAGMTKATTACAVLPTNILLVIWIIIDMTDQVAFVTTGQDTRSYPHNWPCSSESSRCVERVRMWPQGFSVFSTGTSHFKAHVLVTRQVFLVLQLTRQPLCHDDRALVSQWIHKTRSLQLVSTRESFQNSVWHGGADLPTFARHGAPLDMFFLTPFDYKGIRSGPSVAGQRTAVAHSRISSQLSPQPPNFKGAKEFTFTCVDNFQGEENDIILLSLHVARATKKIKSDLWDRQPDLCRSFPSKHGMYIVGNLDSLMRASPTWKQIGAKLEAGGCGLNCELILECAPLSFALPRKDHSNTLVIKGVRKHVQRSTSVLPNVAGLPSMPNACFENVPLWTRAGGSVFCGSADLQCSVIDEEAAM</sequence>
<name>A0A1D2M8R2_ORCCI</name>